<organism evidence="2 3">
    <name type="scientific">Symbiochloris irregularis</name>
    <dbReference type="NCBI Taxonomy" id="706552"/>
    <lineage>
        <taxon>Eukaryota</taxon>
        <taxon>Viridiplantae</taxon>
        <taxon>Chlorophyta</taxon>
        <taxon>core chlorophytes</taxon>
        <taxon>Trebouxiophyceae</taxon>
        <taxon>Trebouxiales</taxon>
        <taxon>Trebouxiaceae</taxon>
        <taxon>Symbiochloris</taxon>
    </lineage>
</organism>
<protein>
    <recommendedName>
        <fullName evidence="1">CH-like domain-containing protein</fullName>
    </recommendedName>
</protein>
<dbReference type="Pfam" id="PF06294">
    <property type="entry name" value="CH_2"/>
    <property type="match status" value="1"/>
</dbReference>
<sequence length="203" mass="22674">MSASLPRHLLKWLLGLDLSAPVKNLKRDFSNGFLVAEICCHYLPSDFALYSYEKVESAQRKADNWRLLERQFKRLDFPITPQQCADVRGDEMSTAGQFADLRASPTDAGTLEGGDSSASVSGKVEPAAVLEGPRLEFDLQRRPIDWKPYPPSSYLGKEGLDPKRSKYWRLGGLGKDENEDWQAKIQGISLGMENTVLALLQAE</sequence>
<dbReference type="GO" id="GO:0051493">
    <property type="term" value="P:regulation of cytoskeleton organization"/>
    <property type="evidence" value="ECO:0007669"/>
    <property type="project" value="TreeGrafter"/>
</dbReference>
<feature type="domain" description="CH-like" evidence="1">
    <location>
        <begin position="9"/>
        <end position="88"/>
    </location>
</feature>
<dbReference type="PANTHER" id="PTHR12509">
    <property type="entry name" value="SPERMATOGENESIS-ASSOCIATED 4-RELATED"/>
    <property type="match status" value="1"/>
</dbReference>
<name>A0AAW1PLV4_9CHLO</name>
<reference evidence="2 3" key="1">
    <citation type="journal article" date="2024" name="Nat. Commun.">
        <title>Phylogenomics reveals the evolutionary origins of lichenization in chlorophyte algae.</title>
        <authorList>
            <person name="Puginier C."/>
            <person name="Libourel C."/>
            <person name="Otte J."/>
            <person name="Skaloud P."/>
            <person name="Haon M."/>
            <person name="Grisel S."/>
            <person name="Petersen M."/>
            <person name="Berrin J.G."/>
            <person name="Delaux P.M."/>
            <person name="Dal Grande F."/>
            <person name="Keller J."/>
        </authorList>
    </citation>
    <scope>NUCLEOTIDE SEQUENCE [LARGE SCALE GENOMIC DNA]</scope>
    <source>
        <strain evidence="2 3">SAG 2036</strain>
    </source>
</reference>
<dbReference type="EMBL" id="JALJOQ010000015">
    <property type="protein sequence ID" value="KAK9810579.1"/>
    <property type="molecule type" value="Genomic_DNA"/>
</dbReference>
<dbReference type="InterPro" id="IPR010441">
    <property type="entry name" value="CH_2"/>
</dbReference>
<dbReference type="Gene3D" id="1.10.418.10">
    <property type="entry name" value="Calponin-like domain"/>
    <property type="match status" value="1"/>
</dbReference>
<dbReference type="GO" id="GO:0008017">
    <property type="term" value="F:microtubule binding"/>
    <property type="evidence" value="ECO:0007669"/>
    <property type="project" value="TreeGrafter"/>
</dbReference>
<gene>
    <name evidence="2" type="ORF">WJX73_001699</name>
</gene>
<dbReference type="InterPro" id="IPR052111">
    <property type="entry name" value="Spermatogenesis_Ciliary_MAP"/>
</dbReference>
<dbReference type="Proteomes" id="UP001465755">
    <property type="component" value="Unassembled WGS sequence"/>
</dbReference>
<evidence type="ECO:0000259" key="1">
    <source>
        <dbReference type="Pfam" id="PF06294"/>
    </source>
</evidence>
<accession>A0AAW1PLV4</accession>
<keyword evidence="3" id="KW-1185">Reference proteome</keyword>
<dbReference type="GO" id="GO:0005930">
    <property type="term" value="C:axoneme"/>
    <property type="evidence" value="ECO:0007669"/>
    <property type="project" value="TreeGrafter"/>
</dbReference>
<dbReference type="InterPro" id="IPR036872">
    <property type="entry name" value="CH_dom_sf"/>
</dbReference>
<evidence type="ECO:0000313" key="3">
    <source>
        <dbReference type="Proteomes" id="UP001465755"/>
    </source>
</evidence>
<evidence type="ECO:0000313" key="2">
    <source>
        <dbReference type="EMBL" id="KAK9810579.1"/>
    </source>
</evidence>
<dbReference type="AlphaFoldDB" id="A0AAW1PLV4"/>
<proteinExistence type="predicted"/>
<dbReference type="PANTHER" id="PTHR12509:SF8">
    <property type="entry name" value="SPERMATOGENESIS-ASSOCIATED PROTEIN 4"/>
    <property type="match status" value="1"/>
</dbReference>
<comment type="caution">
    <text evidence="2">The sequence shown here is derived from an EMBL/GenBank/DDBJ whole genome shotgun (WGS) entry which is preliminary data.</text>
</comment>